<evidence type="ECO:0000313" key="3">
    <source>
        <dbReference type="Proteomes" id="UP001597283"/>
    </source>
</evidence>
<evidence type="ECO:0000313" key="2">
    <source>
        <dbReference type="EMBL" id="MFD1789677.1"/>
    </source>
</evidence>
<dbReference type="Proteomes" id="UP001597283">
    <property type="component" value="Unassembled WGS sequence"/>
</dbReference>
<feature type="compositionally biased region" description="Acidic residues" evidence="1">
    <location>
        <begin position="99"/>
        <end position="118"/>
    </location>
</feature>
<protein>
    <submittedName>
        <fullName evidence="2">Uncharacterized protein</fullName>
    </submittedName>
</protein>
<comment type="caution">
    <text evidence="2">The sequence shown here is derived from an EMBL/GenBank/DDBJ whole genome shotgun (WGS) entry which is preliminary data.</text>
</comment>
<dbReference type="EMBL" id="JBHUFC010000024">
    <property type="protein sequence ID" value="MFD1789677.1"/>
    <property type="molecule type" value="Genomic_DNA"/>
</dbReference>
<accession>A0ABW4NHP7</accession>
<gene>
    <name evidence="2" type="ORF">ACFSC3_19155</name>
</gene>
<evidence type="ECO:0000256" key="1">
    <source>
        <dbReference type="SAM" id="MobiDB-lite"/>
    </source>
</evidence>
<keyword evidence="3" id="KW-1185">Reference proteome</keyword>
<proteinExistence type="predicted"/>
<reference evidence="3" key="1">
    <citation type="journal article" date="2019" name="Int. J. Syst. Evol. Microbiol.">
        <title>The Global Catalogue of Microorganisms (GCM) 10K type strain sequencing project: providing services to taxonomists for standard genome sequencing and annotation.</title>
        <authorList>
            <consortium name="The Broad Institute Genomics Platform"/>
            <consortium name="The Broad Institute Genome Sequencing Center for Infectious Disease"/>
            <person name="Wu L."/>
            <person name="Ma J."/>
        </authorList>
    </citation>
    <scope>NUCLEOTIDE SEQUENCE [LARGE SCALE GENOMIC DNA]</scope>
    <source>
        <strain evidence="3">Q85</strain>
    </source>
</reference>
<feature type="region of interest" description="Disordered" evidence="1">
    <location>
        <begin position="66"/>
        <end position="152"/>
    </location>
</feature>
<name>A0ABW4NHP7_9SPHN</name>
<sequence length="183" mass="19546">MAIHAPIMGAPSRATMFHPNRPIRVRRLMSALSPDEIGDAIEALIARLDALDGDLDYEVTGAEDDFMDHGADGPGCPVADTDHCDAGDDNPYRLYGDDGAGDPDDAEEDDVAEDDDPGGTEIDYAEGVGHLGQGLHSARPRYGIDQRRPPLNYGGVEREYRAALAGLTKTADGRWSLASASPR</sequence>
<organism evidence="2 3">
    <name type="scientific">Sphingomonas floccifaciens</name>
    <dbReference type="NCBI Taxonomy" id="1844115"/>
    <lineage>
        <taxon>Bacteria</taxon>
        <taxon>Pseudomonadati</taxon>
        <taxon>Pseudomonadota</taxon>
        <taxon>Alphaproteobacteria</taxon>
        <taxon>Sphingomonadales</taxon>
        <taxon>Sphingomonadaceae</taxon>
        <taxon>Sphingomonas</taxon>
    </lineage>
</organism>